<evidence type="ECO:0000256" key="1">
    <source>
        <dbReference type="ARBA" id="ARBA00012513"/>
    </source>
</evidence>
<dbReference type="GO" id="GO:0035556">
    <property type="term" value="P:intracellular signal transduction"/>
    <property type="evidence" value="ECO:0007669"/>
    <property type="project" value="TreeGrafter"/>
</dbReference>
<dbReference type="InterPro" id="IPR017441">
    <property type="entry name" value="Protein_kinase_ATP_BS"/>
</dbReference>
<dbReference type="EMBL" id="JAATJU010019089">
    <property type="protein sequence ID" value="KAH0516788.1"/>
    <property type="molecule type" value="Genomic_DNA"/>
</dbReference>
<dbReference type="Pfam" id="PF00069">
    <property type="entry name" value="Pkinase"/>
    <property type="match status" value="1"/>
</dbReference>
<keyword evidence="4 9" id="KW-0547">Nucleotide-binding</keyword>
<evidence type="ECO:0000256" key="10">
    <source>
        <dbReference type="RuleBase" id="RU000304"/>
    </source>
</evidence>
<dbReference type="PROSITE" id="PS00108">
    <property type="entry name" value="PROTEIN_KINASE_ST"/>
    <property type="match status" value="1"/>
</dbReference>
<dbReference type="GO" id="GO:0005737">
    <property type="term" value="C:cytoplasm"/>
    <property type="evidence" value="ECO:0007669"/>
    <property type="project" value="TreeGrafter"/>
</dbReference>
<evidence type="ECO:0000259" key="11">
    <source>
        <dbReference type="PROSITE" id="PS50011"/>
    </source>
</evidence>
<dbReference type="SUPFAM" id="SSF56112">
    <property type="entry name" value="Protein kinase-like (PK-like)"/>
    <property type="match status" value="1"/>
</dbReference>
<feature type="binding site" evidence="9">
    <location>
        <position position="28"/>
    </location>
    <ligand>
        <name>ATP</name>
        <dbReference type="ChEBI" id="CHEBI:30616"/>
    </ligand>
</feature>
<dbReference type="GO" id="GO:0005524">
    <property type="term" value="F:ATP binding"/>
    <property type="evidence" value="ECO:0007669"/>
    <property type="project" value="UniProtKB-UniRule"/>
</dbReference>
<keyword evidence="3" id="KW-0808">Transferase</keyword>
<dbReference type="Proteomes" id="UP000710432">
    <property type="component" value="Unassembled WGS sequence"/>
</dbReference>
<evidence type="ECO:0000256" key="5">
    <source>
        <dbReference type="ARBA" id="ARBA00022777"/>
    </source>
</evidence>
<dbReference type="PROSITE" id="PS50011">
    <property type="entry name" value="PROTEIN_KINASE_DOM"/>
    <property type="match status" value="1"/>
</dbReference>
<keyword evidence="6 9" id="KW-0067">ATP-binding</keyword>
<evidence type="ECO:0000256" key="8">
    <source>
        <dbReference type="ARBA" id="ARBA00048679"/>
    </source>
</evidence>
<dbReference type="SMART" id="SM00220">
    <property type="entry name" value="S_TKc"/>
    <property type="match status" value="1"/>
</dbReference>
<comment type="catalytic activity">
    <reaction evidence="7">
        <text>L-threonyl-[protein] + ATP = O-phospho-L-threonyl-[protein] + ADP + H(+)</text>
        <dbReference type="Rhea" id="RHEA:46608"/>
        <dbReference type="Rhea" id="RHEA-COMP:11060"/>
        <dbReference type="Rhea" id="RHEA-COMP:11605"/>
        <dbReference type="ChEBI" id="CHEBI:15378"/>
        <dbReference type="ChEBI" id="CHEBI:30013"/>
        <dbReference type="ChEBI" id="CHEBI:30616"/>
        <dbReference type="ChEBI" id="CHEBI:61977"/>
        <dbReference type="ChEBI" id="CHEBI:456216"/>
        <dbReference type="EC" id="2.7.11.1"/>
    </reaction>
</comment>
<accession>A0A8J6L1P7</accession>
<comment type="catalytic activity">
    <reaction evidence="8">
        <text>L-seryl-[protein] + ATP = O-phospho-L-seryl-[protein] + ADP + H(+)</text>
        <dbReference type="Rhea" id="RHEA:17989"/>
        <dbReference type="Rhea" id="RHEA-COMP:9863"/>
        <dbReference type="Rhea" id="RHEA-COMP:11604"/>
        <dbReference type="ChEBI" id="CHEBI:15378"/>
        <dbReference type="ChEBI" id="CHEBI:29999"/>
        <dbReference type="ChEBI" id="CHEBI:30616"/>
        <dbReference type="ChEBI" id="CHEBI:83421"/>
        <dbReference type="ChEBI" id="CHEBI:456216"/>
        <dbReference type="EC" id="2.7.11.1"/>
    </reaction>
</comment>
<keyword evidence="5 12" id="KW-0418">Kinase</keyword>
<dbReference type="PANTHER" id="PTHR24346:SF3">
    <property type="entry name" value="GENE 10662-RELATED"/>
    <property type="match status" value="1"/>
</dbReference>
<evidence type="ECO:0000256" key="7">
    <source>
        <dbReference type="ARBA" id="ARBA00047899"/>
    </source>
</evidence>
<comment type="caution">
    <text evidence="12">The sequence shown here is derived from an EMBL/GenBank/DDBJ whole genome shotgun (WGS) entry which is preliminary data.</text>
</comment>
<feature type="domain" description="Protein kinase" evidence="11">
    <location>
        <begin position="1"/>
        <end position="204"/>
    </location>
</feature>
<evidence type="ECO:0000256" key="4">
    <source>
        <dbReference type="ARBA" id="ARBA00022741"/>
    </source>
</evidence>
<evidence type="ECO:0000256" key="2">
    <source>
        <dbReference type="ARBA" id="ARBA00022527"/>
    </source>
</evidence>
<evidence type="ECO:0000256" key="9">
    <source>
        <dbReference type="PROSITE-ProRule" id="PRU10141"/>
    </source>
</evidence>
<evidence type="ECO:0000256" key="6">
    <source>
        <dbReference type="ARBA" id="ARBA00022840"/>
    </source>
</evidence>
<organism evidence="12 13">
    <name type="scientific">Microtus ochrogaster</name>
    <name type="common">Prairie vole</name>
    <dbReference type="NCBI Taxonomy" id="79684"/>
    <lineage>
        <taxon>Eukaryota</taxon>
        <taxon>Metazoa</taxon>
        <taxon>Chordata</taxon>
        <taxon>Craniata</taxon>
        <taxon>Vertebrata</taxon>
        <taxon>Euteleostomi</taxon>
        <taxon>Mammalia</taxon>
        <taxon>Eutheria</taxon>
        <taxon>Euarchontoglires</taxon>
        <taxon>Glires</taxon>
        <taxon>Rodentia</taxon>
        <taxon>Myomorpha</taxon>
        <taxon>Muroidea</taxon>
        <taxon>Cricetidae</taxon>
        <taxon>Arvicolinae</taxon>
        <taxon>Microtus</taxon>
    </lineage>
</organism>
<dbReference type="InterPro" id="IPR000719">
    <property type="entry name" value="Prot_kinase_dom"/>
</dbReference>
<dbReference type="InterPro" id="IPR011009">
    <property type="entry name" value="Kinase-like_dom_sf"/>
</dbReference>
<dbReference type="EC" id="2.7.11.1" evidence="1"/>
<dbReference type="Gene3D" id="1.10.510.10">
    <property type="entry name" value="Transferase(Phosphotransferase) domain 1"/>
    <property type="match status" value="2"/>
</dbReference>
<sequence>MLTTLGRGTFATVKLAFHMPTVSYVAVKILANVNGDCARNKNEVDIMRSLVHPHIIRFLQEAVKYCHDNWIVHRDIKANNVLIDASGNAKLCDFGLAVRVAPGKKLKTFCGTLAYCAPELFGVEPYDGYASDVWNLGVLLYYMVARHLPFQASSSMGLKQQILAANFSVPHHVPLDIFNVIVEIFMISPNRRPTISQILTRPMIRDSQARESIQSLPGTPSPSIVSTMAGMGYQREEMIV</sequence>
<proteinExistence type="inferred from homology"/>
<evidence type="ECO:0000313" key="13">
    <source>
        <dbReference type="Proteomes" id="UP000710432"/>
    </source>
</evidence>
<dbReference type="InterPro" id="IPR008271">
    <property type="entry name" value="Ser/Thr_kinase_AS"/>
</dbReference>
<comment type="similarity">
    <text evidence="10">Belongs to the protein kinase superfamily.</text>
</comment>
<evidence type="ECO:0000313" key="12">
    <source>
        <dbReference type="EMBL" id="KAH0516788.1"/>
    </source>
</evidence>
<dbReference type="AlphaFoldDB" id="A0A8J6L1P7"/>
<dbReference type="GO" id="GO:0004674">
    <property type="term" value="F:protein serine/threonine kinase activity"/>
    <property type="evidence" value="ECO:0007669"/>
    <property type="project" value="UniProtKB-KW"/>
</dbReference>
<reference evidence="12" key="1">
    <citation type="submission" date="2020-03" db="EMBL/GenBank/DDBJ databases">
        <title>Studies in the Genomics of Life Span.</title>
        <authorList>
            <person name="Glass D."/>
        </authorList>
    </citation>
    <scope>NUCLEOTIDE SEQUENCE</scope>
    <source>
        <strain evidence="12">LTLLF</strain>
        <tissue evidence="12">Muscle</tissue>
    </source>
</reference>
<gene>
    <name evidence="12" type="ORF">LTLLF_124405</name>
</gene>
<name>A0A8J6L1P7_MICOH</name>
<evidence type="ECO:0000256" key="3">
    <source>
        <dbReference type="ARBA" id="ARBA00022679"/>
    </source>
</evidence>
<dbReference type="PANTHER" id="PTHR24346">
    <property type="entry name" value="MAP/MICROTUBULE AFFINITY-REGULATING KINASE"/>
    <property type="match status" value="1"/>
</dbReference>
<protein>
    <recommendedName>
        <fullName evidence="1">non-specific serine/threonine protein kinase</fullName>
        <ecNumber evidence="1">2.7.11.1</ecNumber>
    </recommendedName>
</protein>
<keyword evidence="2 10" id="KW-0723">Serine/threonine-protein kinase</keyword>
<dbReference type="PROSITE" id="PS00107">
    <property type="entry name" value="PROTEIN_KINASE_ATP"/>
    <property type="match status" value="1"/>
</dbReference>